<reference evidence="1 2" key="1">
    <citation type="submission" date="2020-08" db="EMBL/GenBank/DDBJ databases">
        <title>Genomic Encyclopedia of Type Strains, Phase III (KMG-III): the genomes of soil and plant-associated and newly described type strains.</title>
        <authorList>
            <person name="Whitman W."/>
        </authorList>
    </citation>
    <scope>NUCLEOTIDE SEQUENCE [LARGE SCALE GENOMIC DNA]</scope>
    <source>
        <strain evidence="1 2">CECT 8654</strain>
    </source>
</reference>
<dbReference type="Proteomes" id="UP000537130">
    <property type="component" value="Unassembled WGS sequence"/>
</dbReference>
<organism evidence="1 2">
    <name type="scientific">Litorivivens lipolytica</name>
    <dbReference type="NCBI Taxonomy" id="1524264"/>
    <lineage>
        <taxon>Bacteria</taxon>
        <taxon>Pseudomonadati</taxon>
        <taxon>Pseudomonadota</taxon>
        <taxon>Gammaproteobacteria</taxon>
        <taxon>Litorivivens</taxon>
    </lineage>
</organism>
<comment type="caution">
    <text evidence="1">The sequence shown here is derived from an EMBL/GenBank/DDBJ whole genome shotgun (WGS) entry which is preliminary data.</text>
</comment>
<dbReference type="RefSeq" id="WP_183410624.1">
    <property type="nucleotide sequence ID" value="NZ_JACHWY010000002.1"/>
</dbReference>
<dbReference type="AlphaFoldDB" id="A0A7W4Z666"/>
<name>A0A7W4Z666_9GAMM</name>
<accession>A0A7W4Z666</accession>
<gene>
    <name evidence="1" type="ORF">FHR99_002133</name>
</gene>
<dbReference type="EMBL" id="JACHWY010000002">
    <property type="protein sequence ID" value="MBB3047867.1"/>
    <property type="molecule type" value="Genomic_DNA"/>
</dbReference>
<proteinExistence type="predicted"/>
<evidence type="ECO:0000313" key="1">
    <source>
        <dbReference type="EMBL" id="MBB3047867.1"/>
    </source>
</evidence>
<keyword evidence="2" id="KW-1185">Reference proteome</keyword>
<evidence type="ECO:0000313" key="2">
    <source>
        <dbReference type="Proteomes" id="UP000537130"/>
    </source>
</evidence>
<protein>
    <submittedName>
        <fullName evidence="1">Uncharacterized protein</fullName>
    </submittedName>
</protein>
<sequence>MVTVDLFRLSRSDLSLGHVRILREHNRLFHAVVSYRNTEEQEDTQSYRLVADTRNHAIMSVLSWANKEFGGHCVLLPLRSAPRSLAFA</sequence>